<comment type="caution">
    <text evidence="1">The sequence shown here is derived from an EMBL/GenBank/DDBJ whole genome shotgun (WGS) entry which is preliminary data.</text>
</comment>
<dbReference type="Proteomes" id="UP000735302">
    <property type="component" value="Unassembled WGS sequence"/>
</dbReference>
<reference evidence="1 2" key="1">
    <citation type="journal article" date="2021" name="Elife">
        <title>Chloroplast acquisition without the gene transfer in kleptoplastic sea slugs, Plakobranchus ocellatus.</title>
        <authorList>
            <person name="Maeda T."/>
            <person name="Takahashi S."/>
            <person name="Yoshida T."/>
            <person name="Shimamura S."/>
            <person name="Takaki Y."/>
            <person name="Nagai Y."/>
            <person name="Toyoda A."/>
            <person name="Suzuki Y."/>
            <person name="Arimoto A."/>
            <person name="Ishii H."/>
            <person name="Satoh N."/>
            <person name="Nishiyama T."/>
            <person name="Hasebe M."/>
            <person name="Maruyama T."/>
            <person name="Minagawa J."/>
            <person name="Obokata J."/>
            <person name="Shigenobu S."/>
        </authorList>
    </citation>
    <scope>NUCLEOTIDE SEQUENCE [LARGE SCALE GENOMIC DNA]</scope>
</reference>
<organism evidence="1 2">
    <name type="scientific">Plakobranchus ocellatus</name>
    <dbReference type="NCBI Taxonomy" id="259542"/>
    <lineage>
        <taxon>Eukaryota</taxon>
        <taxon>Metazoa</taxon>
        <taxon>Spiralia</taxon>
        <taxon>Lophotrochozoa</taxon>
        <taxon>Mollusca</taxon>
        <taxon>Gastropoda</taxon>
        <taxon>Heterobranchia</taxon>
        <taxon>Euthyneura</taxon>
        <taxon>Panpulmonata</taxon>
        <taxon>Sacoglossa</taxon>
        <taxon>Placobranchoidea</taxon>
        <taxon>Plakobranchidae</taxon>
        <taxon>Plakobranchus</taxon>
    </lineage>
</organism>
<gene>
    <name evidence="1" type="ORF">PoB_005935800</name>
</gene>
<proteinExistence type="predicted"/>
<protein>
    <submittedName>
        <fullName evidence="1">Uncharacterized protein</fullName>
    </submittedName>
</protein>
<name>A0AAV4CLY6_9GAST</name>
<sequence length="75" mass="8078">MSNLPDIDSSPEPGLEEVRHDLRAIELLRAAETQVYSCSILGYPRSKSGQASVSGRVTVCPIHPQYLSPVTVALA</sequence>
<dbReference type="EMBL" id="BLXT01006687">
    <property type="protein sequence ID" value="GFO32853.1"/>
    <property type="molecule type" value="Genomic_DNA"/>
</dbReference>
<evidence type="ECO:0000313" key="1">
    <source>
        <dbReference type="EMBL" id="GFO32853.1"/>
    </source>
</evidence>
<keyword evidence="2" id="KW-1185">Reference proteome</keyword>
<evidence type="ECO:0000313" key="2">
    <source>
        <dbReference type="Proteomes" id="UP000735302"/>
    </source>
</evidence>
<accession>A0AAV4CLY6</accession>
<dbReference type="AlphaFoldDB" id="A0AAV4CLY6"/>